<dbReference type="KEGG" id="fgr:FGSG_12587"/>
<reference evidence="2" key="4">
    <citation type="submission" date="2017-01" db="UniProtKB">
        <authorList>
            <consortium name="EnsemblFungi"/>
        </authorList>
    </citation>
    <scope>IDENTIFICATION</scope>
    <source>
        <strain evidence="2">PH-1 / ATCC MYA-4620 / FGSC 9075 / NRRL 31084</strain>
    </source>
</reference>
<reference evidence="2 3" key="2">
    <citation type="journal article" date="2010" name="Nature">
        <title>Comparative genomics reveals mobile pathogenicity chromosomes in Fusarium.</title>
        <authorList>
            <person name="Ma L.J."/>
            <person name="van der Does H.C."/>
            <person name="Borkovich K.A."/>
            <person name="Coleman J.J."/>
            <person name="Daboussi M.J."/>
            <person name="Di Pietro A."/>
            <person name="Dufresne M."/>
            <person name="Freitag M."/>
            <person name="Grabherr M."/>
            <person name="Henrissat B."/>
            <person name="Houterman P.M."/>
            <person name="Kang S."/>
            <person name="Shim W.B."/>
            <person name="Woloshuk C."/>
            <person name="Xie X."/>
            <person name="Xu J.R."/>
            <person name="Antoniw J."/>
            <person name="Baker S.E."/>
            <person name="Bluhm B.H."/>
            <person name="Breakspear A."/>
            <person name="Brown D.W."/>
            <person name="Butchko R.A."/>
            <person name="Chapman S."/>
            <person name="Coulson R."/>
            <person name="Coutinho P.M."/>
            <person name="Danchin E.G."/>
            <person name="Diener A."/>
            <person name="Gale L.R."/>
            <person name="Gardiner D.M."/>
            <person name="Goff S."/>
            <person name="Hammond-Kosack K.E."/>
            <person name="Hilburn K."/>
            <person name="Hua-Van A."/>
            <person name="Jonkers W."/>
            <person name="Kazan K."/>
            <person name="Kodira C.D."/>
            <person name="Koehrsen M."/>
            <person name="Kumar L."/>
            <person name="Lee Y.H."/>
            <person name="Li L."/>
            <person name="Manners J.M."/>
            <person name="Miranda-Saavedra D."/>
            <person name="Mukherjee M."/>
            <person name="Park G."/>
            <person name="Park J."/>
            <person name="Park S.Y."/>
            <person name="Proctor R.H."/>
            <person name="Regev A."/>
            <person name="Ruiz-Roldan M.C."/>
            <person name="Sain D."/>
            <person name="Sakthikumar S."/>
            <person name="Sykes S."/>
            <person name="Schwartz D.C."/>
            <person name="Turgeon B.G."/>
            <person name="Wapinski I."/>
            <person name="Yoder O."/>
            <person name="Young S."/>
            <person name="Zeng Q."/>
            <person name="Zhou S."/>
            <person name="Galagan J."/>
            <person name="Cuomo C.A."/>
            <person name="Kistler H.C."/>
            <person name="Rep M."/>
        </authorList>
    </citation>
    <scope>GENOME REANNOTATION</scope>
    <source>
        <strain evidence="3">ATCC MYA-4620 / CBS 123657 / FGSC 9075 / NRRL 31084 / PH-1</strain>
        <strain evidence="2">PH-1 / ATCC MYA-4620 / FGSC 9075 / NRRL 31084</strain>
    </source>
</reference>
<evidence type="ECO:0000313" key="1">
    <source>
        <dbReference type="EMBL" id="CEF86115.1"/>
    </source>
</evidence>
<dbReference type="EMBL" id="HG970334">
    <property type="protein sequence ID" value="CEF86115.1"/>
    <property type="molecule type" value="Genomic_DNA"/>
</dbReference>
<proteinExistence type="predicted"/>
<accession>A0A098DW66</accession>
<dbReference type="OrthoDB" id="5402033at2759"/>
<dbReference type="VEuPathDB" id="FungiDB:FGRAMPH1_01G16137"/>
<dbReference type="Proteomes" id="UP000070720">
    <property type="component" value="Chromosome 3"/>
</dbReference>
<dbReference type="eggNOG" id="ENOG502RR5I">
    <property type="taxonomic scope" value="Eukaryota"/>
</dbReference>
<organism evidence="1 3">
    <name type="scientific">Gibberella zeae (strain ATCC MYA-4620 / CBS 123657 / FGSC 9075 / NRRL 31084 / PH-1)</name>
    <name type="common">Wheat head blight fungus</name>
    <name type="synonym">Fusarium graminearum</name>
    <dbReference type="NCBI Taxonomy" id="229533"/>
    <lineage>
        <taxon>Eukaryota</taxon>
        <taxon>Fungi</taxon>
        <taxon>Dikarya</taxon>
        <taxon>Ascomycota</taxon>
        <taxon>Pezizomycotina</taxon>
        <taxon>Sordariomycetes</taxon>
        <taxon>Hypocreomycetidae</taxon>
        <taxon>Hypocreales</taxon>
        <taxon>Nectriaceae</taxon>
        <taxon>Fusarium</taxon>
    </lineage>
</organism>
<dbReference type="AlphaFoldDB" id="I1S6W4"/>
<evidence type="ECO:0000313" key="2">
    <source>
        <dbReference type="EnsemblFungi" id="CEF86115"/>
    </source>
</evidence>
<dbReference type="RefSeq" id="XP_011323147.1">
    <property type="nucleotide sequence ID" value="XM_011324845.1"/>
</dbReference>
<protein>
    <submittedName>
        <fullName evidence="1">Chromosome 3, complete genome</fullName>
    </submittedName>
</protein>
<reference evidence="2 3" key="1">
    <citation type="journal article" date="2007" name="Science">
        <title>The Fusarium graminearum genome reveals a link between localized polymorphism and pathogen specialization.</title>
        <authorList>
            <person name="Cuomo C.A."/>
            <person name="Gueldener U."/>
            <person name="Xu J.-R."/>
            <person name="Trail F."/>
            <person name="Turgeon B.G."/>
            <person name="Di Pietro A."/>
            <person name="Walton J.D."/>
            <person name="Ma L.-J."/>
            <person name="Baker S.E."/>
            <person name="Rep M."/>
            <person name="Adam G."/>
            <person name="Antoniw J."/>
            <person name="Baldwin T."/>
            <person name="Calvo S.E."/>
            <person name="Chang Y.-L."/>
            <person name="DeCaprio D."/>
            <person name="Gale L.R."/>
            <person name="Gnerre S."/>
            <person name="Goswami R.S."/>
            <person name="Hammond-Kosack K."/>
            <person name="Harris L.J."/>
            <person name="Hilburn K."/>
            <person name="Kennell J.C."/>
            <person name="Kroken S."/>
            <person name="Magnuson J.K."/>
            <person name="Mannhaupt G."/>
            <person name="Mauceli E.W."/>
            <person name="Mewes H.-W."/>
            <person name="Mitterbauer R."/>
            <person name="Muehlbauer G."/>
            <person name="Muensterkoetter M."/>
            <person name="Nelson D."/>
            <person name="O'Donnell K."/>
            <person name="Ouellet T."/>
            <person name="Qi W."/>
            <person name="Quesneville H."/>
            <person name="Roncero M.I.G."/>
            <person name="Seong K.-Y."/>
            <person name="Tetko I.V."/>
            <person name="Urban M."/>
            <person name="Waalwijk C."/>
            <person name="Ward T.J."/>
            <person name="Yao J."/>
            <person name="Birren B.W."/>
            <person name="Kistler H.C."/>
        </authorList>
    </citation>
    <scope>NUCLEOTIDE SEQUENCE [LARGE SCALE GENOMIC DNA]</scope>
    <source>
        <strain evidence="3">ATCC MYA-4620 / CBS 123657 / FGSC 9075 / NRRL 31084 / PH-1</strain>
        <strain evidence="2">PH-1 / ATCC MYA-4620 / FGSC 9075 / NRRL 31084</strain>
    </source>
</reference>
<name>I1S6W4_GIBZE</name>
<sequence length="147" mass="17242">MKARGAIWRQIRKVNRVIDLKQQEEEGGECKVNAFIGQEAYDWVHDPFLDEKHANCQLPGLVWPRDDQDCQLIYYRGWFFAYHDADTNCTLGIAENHAISLVRFNTIPLEWDKEQDGFKQWDPMDYPICSQPIPVLNEGSDYYLGSW</sequence>
<accession>I1S6W4</accession>
<evidence type="ECO:0000313" key="3">
    <source>
        <dbReference type="Proteomes" id="UP000070720"/>
    </source>
</evidence>
<dbReference type="InParanoid" id="I1S6W4"/>
<reference evidence="1 3" key="3">
    <citation type="journal article" date="2015" name="BMC Genomics">
        <title>The completed genome sequence of the pathogenic ascomycete fungus Fusarium graminearum.</title>
        <authorList>
            <person name="King R."/>
            <person name="Urban M."/>
            <person name="Hammond-Kosack M.C."/>
            <person name="Hassani-Pak K."/>
            <person name="Hammond-Kosack K.E."/>
        </authorList>
    </citation>
    <scope>NUCLEOTIDE SEQUENCE [LARGE SCALE GENOMIC DNA]</scope>
    <source>
        <strain evidence="3">ATCC MYA-4620 / CBS 123657 / FGSC 9075 / NRRL 31084 / PH-1</strain>
        <strain evidence="1">PH-1</strain>
    </source>
</reference>
<dbReference type="HOGENOM" id="CLU_1781879_0_0_1"/>
<keyword evidence="3" id="KW-1185">Reference proteome</keyword>
<gene>
    <name evidence="1" type="ORF">FGRAMPH1_01T16137</name>
</gene>
<dbReference type="EnsemblFungi" id="CEF86115">
    <property type="protein sequence ID" value="CEF86115"/>
    <property type="gene ID" value="FGRRES_12587"/>
</dbReference>